<dbReference type="InterPro" id="IPR042100">
    <property type="entry name" value="Bug_dom1"/>
</dbReference>
<dbReference type="CDD" id="cd07012">
    <property type="entry name" value="PBP2_Bug_TTT"/>
    <property type="match status" value="1"/>
</dbReference>
<organism evidence="3 4">
    <name type="scientific">Variovorax rhizosphaerae</name>
    <dbReference type="NCBI Taxonomy" id="1836200"/>
    <lineage>
        <taxon>Bacteria</taxon>
        <taxon>Pseudomonadati</taxon>
        <taxon>Pseudomonadota</taxon>
        <taxon>Betaproteobacteria</taxon>
        <taxon>Burkholderiales</taxon>
        <taxon>Comamonadaceae</taxon>
        <taxon>Variovorax</taxon>
    </lineage>
</organism>
<sequence>MFLLLVAAACAMGTAQAQTEKPITMIVGYSAGGSSDSVARVTATALSTALKRQVIVENLPGASGILAANKAANGPADGSIIYLGGSDTILTPMVNPHAKLDWEKALIPVGRIATSPLIFAVHKKSPYNTLPDLIEGLRKKDKTAFNYAVPGIGTSQHIYGSIISLRYKVSMTPIPYRGGAQIVTDLAGEQVDGAVLALSTALPFLKDGTIKALSVSDAPRPPQLPQVKSISEEKDFSDVSLPIWQGLFLKAGTPPATVAAYEQALAQALESPDLRKKLSDAGFAVASLDGAGLRTFMKSQAALYRDVVKTLKITTE</sequence>
<evidence type="ECO:0000256" key="2">
    <source>
        <dbReference type="SAM" id="SignalP"/>
    </source>
</evidence>
<feature type="signal peptide" evidence="2">
    <location>
        <begin position="1"/>
        <end position="17"/>
    </location>
</feature>
<accession>A0ABU8WUR5</accession>
<dbReference type="PIRSF" id="PIRSF017082">
    <property type="entry name" value="YflP"/>
    <property type="match status" value="1"/>
</dbReference>
<evidence type="ECO:0000313" key="3">
    <source>
        <dbReference type="EMBL" id="MEJ8851295.1"/>
    </source>
</evidence>
<dbReference type="RefSeq" id="WP_340346872.1">
    <property type="nucleotide sequence ID" value="NZ_JBBKZT010000021.1"/>
</dbReference>
<comment type="caution">
    <text evidence="3">The sequence shown here is derived from an EMBL/GenBank/DDBJ whole genome shotgun (WGS) entry which is preliminary data.</text>
</comment>
<dbReference type="PANTHER" id="PTHR42928">
    <property type="entry name" value="TRICARBOXYLATE-BINDING PROTEIN"/>
    <property type="match status" value="1"/>
</dbReference>
<protein>
    <submittedName>
        <fullName evidence="3">Tripartite tricarboxylate transporter substrate binding protein</fullName>
    </submittedName>
</protein>
<dbReference type="Pfam" id="PF03401">
    <property type="entry name" value="TctC"/>
    <property type="match status" value="1"/>
</dbReference>
<name>A0ABU8WUR5_9BURK</name>
<dbReference type="Gene3D" id="3.40.190.10">
    <property type="entry name" value="Periplasmic binding protein-like II"/>
    <property type="match status" value="1"/>
</dbReference>
<keyword evidence="2" id="KW-0732">Signal</keyword>
<dbReference type="InterPro" id="IPR005064">
    <property type="entry name" value="BUG"/>
</dbReference>
<dbReference type="PANTHER" id="PTHR42928:SF5">
    <property type="entry name" value="BLR1237 PROTEIN"/>
    <property type="match status" value="1"/>
</dbReference>
<gene>
    <name evidence="3" type="ORF">WKW82_31985</name>
</gene>
<dbReference type="SUPFAM" id="SSF53850">
    <property type="entry name" value="Periplasmic binding protein-like II"/>
    <property type="match status" value="1"/>
</dbReference>
<feature type="chain" id="PRO_5045491733" evidence="2">
    <location>
        <begin position="18"/>
        <end position="316"/>
    </location>
</feature>
<evidence type="ECO:0000256" key="1">
    <source>
        <dbReference type="ARBA" id="ARBA00006987"/>
    </source>
</evidence>
<reference evidence="3 4" key="1">
    <citation type="submission" date="2024-03" db="EMBL/GenBank/DDBJ databases">
        <title>Novel species of the genus Variovorax.</title>
        <authorList>
            <person name="Liu Q."/>
            <person name="Xin Y.-H."/>
        </authorList>
    </citation>
    <scope>NUCLEOTIDE SEQUENCE [LARGE SCALE GENOMIC DNA]</scope>
    <source>
        <strain evidence="3 4">KACC 18900</strain>
    </source>
</reference>
<keyword evidence="4" id="KW-1185">Reference proteome</keyword>
<dbReference type="Gene3D" id="3.40.190.150">
    <property type="entry name" value="Bordetella uptake gene, domain 1"/>
    <property type="match status" value="1"/>
</dbReference>
<dbReference type="EMBL" id="JBBKZT010000021">
    <property type="protein sequence ID" value="MEJ8851295.1"/>
    <property type="molecule type" value="Genomic_DNA"/>
</dbReference>
<proteinExistence type="inferred from homology"/>
<comment type="similarity">
    <text evidence="1">Belongs to the UPF0065 (bug) family.</text>
</comment>
<evidence type="ECO:0000313" key="4">
    <source>
        <dbReference type="Proteomes" id="UP001385892"/>
    </source>
</evidence>
<dbReference type="Proteomes" id="UP001385892">
    <property type="component" value="Unassembled WGS sequence"/>
</dbReference>